<organism evidence="1 2">
    <name type="scientific">Oikopleura dioica</name>
    <name type="common">Tunicate</name>
    <dbReference type="NCBI Taxonomy" id="34765"/>
    <lineage>
        <taxon>Eukaryota</taxon>
        <taxon>Metazoa</taxon>
        <taxon>Chordata</taxon>
        <taxon>Tunicata</taxon>
        <taxon>Appendicularia</taxon>
        <taxon>Copelata</taxon>
        <taxon>Oikopleuridae</taxon>
        <taxon>Oikopleura</taxon>
    </lineage>
</organism>
<proteinExistence type="predicted"/>
<reference evidence="1 2" key="1">
    <citation type="submission" date="2021-04" db="EMBL/GenBank/DDBJ databases">
        <authorList>
            <person name="Bliznina A."/>
        </authorList>
    </citation>
    <scope>NUCLEOTIDE SEQUENCE [LARGE SCALE GENOMIC DNA]</scope>
</reference>
<evidence type="ECO:0000313" key="2">
    <source>
        <dbReference type="Proteomes" id="UP001158576"/>
    </source>
</evidence>
<accession>A0ABN7TDT8</accession>
<evidence type="ECO:0000313" key="1">
    <source>
        <dbReference type="EMBL" id="CAG5113690.1"/>
    </source>
</evidence>
<name>A0ABN7TDT8_OIKDI</name>
<protein>
    <submittedName>
        <fullName evidence="1">Oidioi.mRNA.OKI2018_I69.chr2.g7780.t1.cds</fullName>
    </submittedName>
</protein>
<sequence length="70" mass="8295">MPAKQNVAFFWDWSADKQIEQIPKGWKVDKKWVASVKRRVEVTKKTAEIRRLSDTPKPKWAVCDPSKLRR</sequence>
<gene>
    <name evidence="1" type="ORF">OKIOD_LOCUS16545</name>
</gene>
<dbReference type="Proteomes" id="UP001158576">
    <property type="component" value="Chromosome 2"/>
</dbReference>
<keyword evidence="2" id="KW-1185">Reference proteome</keyword>
<dbReference type="EMBL" id="OU015567">
    <property type="protein sequence ID" value="CAG5113690.1"/>
    <property type="molecule type" value="Genomic_DNA"/>
</dbReference>